<evidence type="ECO:0000259" key="2">
    <source>
        <dbReference type="PROSITE" id="PS50405"/>
    </source>
</evidence>
<feature type="domain" description="GST C-terminal" evidence="2">
    <location>
        <begin position="86"/>
        <end position="218"/>
    </location>
</feature>
<comment type="caution">
    <text evidence="3">The sequence shown here is derived from an EMBL/GenBank/DDBJ whole genome shotgun (WGS) entry which is preliminary data.</text>
</comment>
<feature type="domain" description="GST N-terminal" evidence="1">
    <location>
        <begin position="1"/>
        <end position="81"/>
    </location>
</feature>
<dbReference type="InterPro" id="IPR010987">
    <property type="entry name" value="Glutathione-S-Trfase_C-like"/>
</dbReference>
<dbReference type="PROSITE" id="PS50404">
    <property type="entry name" value="GST_NTER"/>
    <property type="match status" value="1"/>
</dbReference>
<keyword evidence="4" id="KW-1185">Reference proteome</keyword>
<name>A0AA37U0P3_9RHOB</name>
<dbReference type="PANTHER" id="PTHR44051">
    <property type="entry name" value="GLUTATHIONE S-TRANSFERASE-RELATED"/>
    <property type="match status" value="1"/>
</dbReference>
<evidence type="ECO:0000259" key="1">
    <source>
        <dbReference type="PROSITE" id="PS50404"/>
    </source>
</evidence>
<sequence>MKLYDYVLSASCYKVRLMAALLGEKLSTEAVDFHPGRAHRSREFRALNPAGTLPVLVDGGLILTESTAMLVYLAQRAGKVWLGDGSPVQAAQVQQWLAFSARLGGSLGMARLHDMLLYAGDIDALRRAGVAALRELESHLTEARFDGRIFLTGTTPTIADIACFPNVALAPDGGVSLDDYPSIRLWSRAIRALPGFIEMPGIHRLHELKPAPEAVPPLEALL</sequence>
<organism evidence="3 4">
    <name type="scientific">Cypionkella aquatica</name>
    <dbReference type="NCBI Taxonomy" id="1756042"/>
    <lineage>
        <taxon>Bacteria</taxon>
        <taxon>Pseudomonadati</taxon>
        <taxon>Pseudomonadota</taxon>
        <taxon>Alphaproteobacteria</taxon>
        <taxon>Rhodobacterales</taxon>
        <taxon>Paracoccaceae</taxon>
        <taxon>Cypionkella</taxon>
    </lineage>
</organism>
<proteinExistence type="predicted"/>
<dbReference type="PANTHER" id="PTHR44051:SF2">
    <property type="entry name" value="HYPOTHETICAL GLUTATHIONE S-TRANSFERASE LIKE PROTEIN"/>
    <property type="match status" value="1"/>
</dbReference>
<dbReference type="Gene3D" id="1.20.1050.10">
    <property type="match status" value="1"/>
</dbReference>
<evidence type="ECO:0000313" key="4">
    <source>
        <dbReference type="Proteomes" id="UP001157355"/>
    </source>
</evidence>
<dbReference type="Pfam" id="PF13417">
    <property type="entry name" value="GST_N_3"/>
    <property type="match status" value="1"/>
</dbReference>
<dbReference type="SUPFAM" id="SSF47616">
    <property type="entry name" value="GST C-terminal domain-like"/>
    <property type="match status" value="1"/>
</dbReference>
<protein>
    <submittedName>
        <fullName evidence="3">Glutathione S-transferase</fullName>
    </submittedName>
</protein>
<dbReference type="AlphaFoldDB" id="A0AA37U0P3"/>
<dbReference type="InterPro" id="IPR040079">
    <property type="entry name" value="Glutathione_S-Trfase"/>
</dbReference>
<dbReference type="RefSeq" id="WP_284324816.1">
    <property type="nucleotide sequence ID" value="NZ_BSPP01000005.1"/>
</dbReference>
<gene>
    <name evidence="3" type="ORF">GCM10010873_15700</name>
</gene>
<dbReference type="EMBL" id="BSPP01000005">
    <property type="protein sequence ID" value="GLS86596.1"/>
    <property type="molecule type" value="Genomic_DNA"/>
</dbReference>
<evidence type="ECO:0000313" key="3">
    <source>
        <dbReference type="EMBL" id="GLS86596.1"/>
    </source>
</evidence>
<dbReference type="SFLD" id="SFLDS00019">
    <property type="entry name" value="Glutathione_Transferase_(cytos"/>
    <property type="match status" value="1"/>
</dbReference>
<dbReference type="InterPro" id="IPR036282">
    <property type="entry name" value="Glutathione-S-Trfase_C_sf"/>
</dbReference>
<dbReference type="PROSITE" id="PS50405">
    <property type="entry name" value="GST_CTER"/>
    <property type="match status" value="1"/>
</dbReference>
<dbReference type="SFLD" id="SFLDG00358">
    <property type="entry name" value="Main_(cytGST)"/>
    <property type="match status" value="1"/>
</dbReference>
<dbReference type="Pfam" id="PF13410">
    <property type="entry name" value="GST_C_2"/>
    <property type="match status" value="1"/>
</dbReference>
<dbReference type="Gene3D" id="3.40.30.10">
    <property type="entry name" value="Glutaredoxin"/>
    <property type="match status" value="1"/>
</dbReference>
<accession>A0AA37U0P3</accession>
<reference evidence="3 4" key="1">
    <citation type="journal article" date="2014" name="Int. J. Syst. Evol. Microbiol.">
        <title>Complete genome sequence of Corynebacterium casei LMG S-19264T (=DSM 44701T), isolated from a smear-ripened cheese.</title>
        <authorList>
            <consortium name="US DOE Joint Genome Institute (JGI-PGF)"/>
            <person name="Walter F."/>
            <person name="Albersmeier A."/>
            <person name="Kalinowski J."/>
            <person name="Ruckert C."/>
        </authorList>
    </citation>
    <scope>NUCLEOTIDE SEQUENCE [LARGE SCALE GENOMIC DNA]</scope>
    <source>
        <strain evidence="3 4">NBRC 111766</strain>
    </source>
</reference>
<dbReference type="InterPro" id="IPR036249">
    <property type="entry name" value="Thioredoxin-like_sf"/>
</dbReference>
<dbReference type="InterPro" id="IPR004045">
    <property type="entry name" value="Glutathione_S-Trfase_N"/>
</dbReference>
<dbReference type="SUPFAM" id="SSF52833">
    <property type="entry name" value="Thioredoxin-like"/>
    <property type="match status" value="1"/>
</dbReference>
<dbReference type="Proteomes" id="UP001157355">
    <property type="component" value="Unassembled WGS sequence"/>
</dbReference>